<evidence type="ECO:0000259" key="1">
    <source>
        <dbReference type="Pfam" id="PF00266"/>
    </source>
</evidence>
<dbReference type="InterPro" id="IPR000192">
    <property type="entry name" value="Aminotrans_V_dom"/>
</dbReference>
<dbReference type="PANTHER" id="PTHR43686:SF1">
    <property type="entry name" value="AMINOTRAN_5 DOMAIN-CONTAINING PROTEIN"/>
    <property type="match status" value="1"/>
</dbReference>
<accession>A0AA90SLG5</accession>
<dbReference type="Pfam" id="PF00266">
    <property type="entry name" value="Aminotran_5"/>
    <property type="match status" value="1"/>
</dbReference>
<organism evidence="2 3">
    <name type="scientific">Tsukamurella strandjordii</name>
    <dbReference type="NCBI Taxonomy" id="147577"/>
    <lineage>
        <taxon>Bacteria</taxon>
        <taxon>Bacillati</taxon>
        <taxon>Actinomycetota</taxon>
        <taxon>Actinomycetes</taxon>
        <taxon>Mycobacteriales</taxon>
        <taxon>Tsukamurellaceae</taxon>
        <taxon>Tsukamurella</taxon>
    </lineage>
</organism>
<dbReference type="InterPro" id="IPR015421">
    <property type="entry name" value="PyrdxlP-dep_Trfase_major"/>
</dbReference>
<comment type="caution">
    <text evidence="2">The sequence shown here is derived from an EMBL/GenBank/DDBJ whole genome shotgun (WGS) entry which is preliminary data.</text>
</comment>
<keyword evidence="2" id="KW-0032">Aminotransferase</keyword>
<protein>
    <submittedName>
        <fullName evidence="2">Aminotransferase class V-fold PLP-dependent enzyme</fullName>
    </submittedName>
</protein>
<dbReference type="InterPro" id="IPR015424">
    <property type="entry name" value="PyrdxlP-dep_Trfase"/>
</dbReference>
<dbReference type="Gene3D" id="3.40.640.10">
    <property type="entry name" value="Type I PLP-dependent aspartate aminotransferase-like (Major domain)"/>
    <property type="match status" value="1"/>
</dbReference>
<dbReference type="PANTHER" id="PTHR43686">
    <property type="entry name" value="SULFURTRANSFERASE-RELATED"/>
    <property type="match status" value="1"/>
</dbReference>
<dbReference type="EMBL" id="JAUTIX010000003">
    <property type="protein sequence ID" value="MDP0398287.1"/>
    <property type="molecule type" value="Genomic_DNA"/>
</dbReference>
<dbReference type="Proteomes" id="UP001178281">
    <property type="component" value="Unassembled WGS sequence"/>
</dbReference>
<keyword evidence="2" id="KW-0808">Transferase</keyword>
<dbReference type="GO" id="GO:0008483">
    <property type="term" value="F:transaminase activity"/>
    <property type="evidence" value="ECO:0007669"/>
    <property type="project" value="UniProtKB-KW"/>
</dbReference>
<sequence length="570" mass="62848">MSNPGGLPEPPILSRIRESLIGDDQVFPGPFGPRRVTYADYTASGRSLSFIEDFIRDEVLPRYANTHTESSGTGLQTTRLREDARRIIRETVGGDDETVVIFTGSGCTGAIDKLVGVLGLRIPDDLDRRYHLSDAIPPEERPVVFIGPYEHHSNELPWRESIADVVVIDQDADGHIDVTALDAALDRYRDRPLKIGSFSAASNVTGILSDTGRISALLHAHGALSFWDFAAAGPYVDIEMYQGDPARALGTGAYKDAIFLSPHKFVGGPGTPGVLVIRRELLRNRVPVVPGGGTVTYVNPDDHQYVDDPAQREEAGTPAIVESIRAGLVFDLKREVGVEVIKAHEEDLLRRAVARWQAEPAIEILGNLDADRLSILSFVVRSPTGKFLHHNFVVALLNDVFGIQSRGGCSCAGPYGHRLLGIDLDHSREFEREITRGCEGIKPGWVRVNLNYFISEAVFDYLVEAVLMVAREGWKLLPDYRFEPETGLWRHRRGAVEPLVRLTDVSYDEQGRMSYPQHDDRAPESALAGYLAEAQAVFAVASPVEAAPAELSADFDHLRWFDLPVDCLEA</sequence>
<gene>
    <name evidence="2" type="ORF">Q7X28_10150</name>
</gene>
<evidence type="ECO:0000313" key="2">
    <source>
        <dbReference type="EMBL" id="MDP0398287.1"/>
    </source>
</evidence>
<dbReference type="SUPFAM" id="SSF53383">
    <property type="entry name" value="PLP-dependent transferases"/>
    <property type="match status" value="1"/>
</dbReference>
<proteinExistence type="predicted"/>
<dbReference type="RefSeq" id="WP_220657769.1">
    <property type="nucleotide sequence ID" value="NZ_BAAAII010000004.1"/>
</dbReference>
<evidence type="ECO:0000313" key="3">
    <source>
        <dbReference type="Proteomes" id="UP001178281"/>
    </source>
</evidence>
<dbReference type="AlphaFoldDB" id="A0AA90SLG5"/>
<dbReference type="InterPro" id="IPR015422">
    <property type="entry name" value="PyrdxlP-dep_Trfase_small"/>
</dbReference>
<reference evidence="2" key="1">
    <citation type="submission" date="2023-08" db="EMBL/GenBank/DDBJ databases">
        <title>The draft genome of Tsukamurella strandjordii strain 050030.</title>
        <authorList>
            <person name="Zhao F."/>
            <person name="Feng Y."/>
            <person name="Zong Z."/>
        </authorList>
    </citation>
    <scope>NUCLEOTIDE SEQUENCE</scope>
    <source>
        <strain evidence="2">050030</strain>
    </source>
</reference>
<dbReference type="Gene3D" id="3.90.1150.10">
    <property type="entry name" value="Aspartate Aminotransferase, domain 1"/>
    <property type="match status" value="1"/>
</dbReference>
<name>A0AA90SLG5_9ACTN</name>
<feature type="domain" description="Aminotransferase class V" evidence="1">
    <location>
        <begin position="38"/>
        <end position="418"/>
    </location>
</feature>
<keyword evidence="3" id="KW-1185">Reference proteome</keyword>